<protein>
    <submittedName>
        <fullName evidence="1">Uncharacterized protein</fullName>
    </submittedName>
</protein>
<dbReference type="Proteomes" id="UP001642260">
    <property type="component" value="Unassembled WGS sequence"/>
</dbReference>
<evidence type="ECO:0000313" key="1">
    <source>
        <dbReference type="EMBL" id="CAH8392218.1"/>
    </source>
</evidence>
<comment type="caution">
    <text evidence="1">The sequence shown here is derived from an EMBL/GenBank/DDBJ whole genome shotgun (WGS) entry which is preliminary data.</text>
</comment>
<dbReference type="AlphaFoldDB" id="A0ABC8M7E6"/>
<proteinExistence type="predicted"/>
<evidence type="ECO:0000313" key="2">
    <source>
        <dbReference type="Proteomes" id="UP001642260"/>
    </source>
</evidence>
<accession>A0ABC8M7E6</accession>
<name>A0ABC8M7E6_ERUVS</name>
<gene>
    <name evidence="1" type="ORF">ERUC_LOCUS44701</name>
</gene>
<sequence>MHICSDTTVTLRLFDSQVVSFHKKLEDMYGDPNVIVATSINPKMVGGTVMSHMEYLFRLVARDTVDPSNAPLLKGYAKVETLTVSELNSFITSAPSQDIDFIFTGTLDLDKGWCYVVCSKCSKKLQRTVSASEFSVIMWS</sequence>
<dbReference type="EMBL" id="CAKOAT010986264">
    <property type="protein sequence ID" value="CAH8392218.1"/>
    <property type="molecule type" value="Genomic_DNA"/>
</dbReference>
<reference evidence="1 2" key="1">
    <citation type="submission" date="2022-03" db="EMBL/GenBank/DDBJ databases">
        <authorList>
            <person name="Macdonald S."/>
            <person name="Ahmed S."/>
            <person name="Newling K."/>
        </authorList>
    </citation>
    <scope>NUCLEOTIDE SEQUENCE [LARGE SCALE GENOMIC DNA]</scope>
</reference>
<organism evidence="1 2">
    <name type="scientific">Eruca vesicaria subsp. sativa</name>
    <name type="common">Garden rocket</name>
    <name type="synonym">Eruca sativa</name>
    <dbReference type="NCBI Taxonomy" id="29727"/>
    <lineage>
        <taxon>Eukaryota</taxon>
        <taxon>Viridiplantae</taxon>
        <taxon>Streptophyta</taxon>
        <taxon>Embryophyta</taxon>
        <taxon>Tracheophyta</taxon>
        <taxon>Spermatophyta</taxon>
        <taxon>Magnoliopsida</taxon>
        <taxon>eudicotyledons</taxon>
        <taxon>Gunneridae</taxon>
        <taxon>Pentapetalae</taxon>
        <taxon>rosids</taxon>
        <taxon>malvids</taxon>
        <taxon>Brassicales</taxon>
        <taxon>Brassicaceae</taxon>
        <taxon>Brassiceae</taxon>
        <taxon>Eruca</taxon>
    </lineage>
</organism>
<keyword evidence="2" id="KW-1185">Reference proteome</keyword>